<evidence type="ECO:0000313" key="2">
    <source>
        <dbReference type="Proteomes" id="UP001596158"/>
    </source>
</evidence>
<name>A0ABW1RVW3_9LACO</name>
<comment type="caution">
    <text evidence="1">The sequence shown here is derived from an EMBL/GenBank/DDBJ whole genome shotgun (WGS) entry which is preliminary data.</text>
</comment>
<reference evidence="2" key="1">
    <citation type="journal article" date="2019" name="Int. J. Syst. Evol. Microbiol.">
        <title>The Global Catalogue of Microorganisms (GCM) 10K type strain sequencing project: providing services to taxonomists for standard genome sequencing and annotation.</title>
        <authorList>
            <consortium name="The Broad Institute Genomics Platform"/>
            <consortium name="The Broad Institute Genome Sequencing Center for Infectious Disease"/>
            <person name="Wu L."/>
            <person name="Ma J."/>
        </authorList>
    </citation>
    <scope>NUCLEOTIDE SEQUENCE [LARGE SCALE GENOMIC DNA]</scope>
    <source>
        <strain evidence="2">CCM 8924</strain>
    </source>
</reference>
<evidence type="ECO:0000313" key="1">
    <source>
        <dbReference type="EMBL" id="MFC6179570.1"/>
    </source>
</evidence>
<organism evidence="1 2">
    <name type="scientific">Weissella sagaensis</name>
    <dbReference type="NCBI Taxonomy" id="2559928"/>
    <lineage>
        <taxon>Bacteria</taxon>
        <taxon>Bacillati</taxon>
        <taxon>Bacillota</taxon>
        <taxon>Bacilli</taxon>
        <taxon>Lactobacillales</taxon>
        <taxon>Lactobacillaceae</taxon>
        <taxon>Weissella</taxon>
    </lineage>
</organism>
<dbReference type="EMBL" id="JBHSSG010000014">
    <property type="protein sequence ID" value="MFC6179570.1"/>
    <property type="molecule type" value="Genomic_DNA"/>
</dbReference>
<proteinExistence type="predicted"/>
<gene>
    <name evidence="1" type="ORF">ACFQGR_09320</name>
</gene>
<protein>
    <submittedName>
        <fullName evidence="1">Uncharacterized protein</fullName>
    </submittedName>
</protein>
<keyword evidence="2" id="KW-1185">Reference proteome</keyword>
<accession>A0ABW1RVW3</accession>
<dbReference type="RefSeq" id="WP_155982498.1">
    <property type="nucleotide sequence ID" value="NZ_BJDT01000006.1"/>
</dbReference>
<sequence length="56" mass="6842">MNNKESRKQRTIRKAKDRRQLEDDVKDIQFYSQFVPNEALNISEEISDWLNNDNNW</sequence>
<dbReference type="Proteomes" id="UP001596158">
    <property type="component" value="Unassembled WGS sequence"/>
</dbReference>